<dbReference type="AlphaFoldDB" id="A0A813VQN4"/>
<feature type="binding site" evidence="10">
    <location>
        <position position="52"/>
    </location>
    <ligand>
        <name>ATP</name>
        <dbReference type="ChEBI" id="CHEBI:30616"/>
    </ligand>
</feature>
<dbReference type="CDD" id="cd05581">
    <property type="entry name" value="STKc_PDK1"/>
    <property type="match status" value="1"/>
</dbReference>
<protein>
    <recommendedName>
        <fullName evidence="2">non-specific serine/threonine protein kinase</fullName>
        <ecNumber evidence="2">2.7.11.1</ecNumber>
    </recommendedName>
</protein>
<dbReference type="PANTHER" id="PTHR24356">
    <property type="entry name" value="SERINE/THREONINE-PROTEIN KINASE"/>
    <property type="match status" value="1"/>
</dbReference>
<evidence type="ECO:0000313" key="13">
    <source>
        <dbReference type="EMBL" id="CAF0845092.1"/>
    </source>
</evidence>
<evidence type="ECO:0000256" key="3">
    <source>
        <dbReference type="ARBA" id="ARBA00022527"/>
    </source>
</evidence>
<evidence type="ECO:0000256" key="2">
    <source>
        <dbReference type="ARBA" id="ARBA00012513"/>
    </source>
</evidence>
<dbReference type="FunFam" id="1.10.510.10:FF:000534">
    <property type="entry name" value="Serine/threonine-protein kinase PKH2"/>
    <property type="match status" value="1"/>
</dbReference>
<dbReference type="Gene3D" id="3.30.200.20">
    <property type="entry name" value="Phosphorylase Kinase, domain 1"/>
    <property type="match status" value="1"/>
</dbReference>
<dbReference type="PANTHER" id="PTHR24356:SF163">
    <property type="entry name" value="3-PHOSPHOINOSITIDE-DEPENDENT PROTEIN KINASE 1-RELATED"/>
    <property type="match status" value="1"/>
</dbReference>
<dbReference type="InterPro" id="IPR039046">
    <property type="entry name" value="PDPK1"/>
</dbReference>
<dbReference type="EC" id="2.7.11.1" evidence="2"/>
<keyword evidence="7 10" id="KW-0067">ATP-binding</keyword>
<evidence type="ECO:0000256" key="7">
    <source>
        <dbReference type="ARBA" id="ARBA00022840"/>
    </source>
</evidence>
<keyword evidence="4" id="KW-0808">Transferase</keyword>
<dbReference type="InterPro" id="IPR008271">
    <property type="entry name" value="Ser/Thr_kinase_AS"/>
</dbReference>
<dbReference type="InterPro" id="IPR050236">
    <property type="entry name" value="Ser_Thr_kinase_AGC"/>
</dbReference>
<keyword evidence="5 10" id="KW-0547">Nucleotide-binding</keyword>
<keyword evidence="3 11" id="KW-0723">Serine/threonine-protein kinase</keyword>
<dbReference type="GO" id="GO:0035556">
    <property type="term" value="P:intracellular signal transduction"/>
    <property type="evidence" value="ECO:0007669"/>
    <property type="project" value="TreeGrafter"/>
</dbReference>
<evidence type="ECO:0000256" key="4">
    <source>
        <dbReference type="ARBA" id="ARBA00022679"/>
    </source>
</evidence>
<evidence type="ECO:0000256" key="10">
    <source>
        <dbReference type="PROSITE-ProRule" id="PRU10141"/>
    </source>
</evidence>
<evidence type="ECO:0000256" key="11">
    <source>
        <dbReference type="RuleBase" id="RU000304"/>
    </source>
</evidence>
<dbReference type="Pfam" id="PF00069">
    <property type="entry name" value="Pkinase"/>
    <property type="match status" value="1"/>
</dbReference>
<comment type="catalytic activity">
    <reaction evidence="9">
        <text>L-seryl-[protein] + ATP = O-phospho-L-seryl-[protein] + ADP + H(+)</text>
        <dbReference type="Rhea" id="RHEA:17989"/>
        <dbReference type="Rhea" id="RHEA-COMP:9863"/>
        <dbReference type="Rhea" id="RHEA-COMP:11604"/>
        <dbReference type="ChEBI" id="CHEBI:15378"/>
        <dbReference type="ChEBI" id="CHEBI:29999"/>
        <dbReference type="ChEBI" id="CHEBI:30616"/>
        <dbReference type="ChEBI" id="CHEBI:83421"/>
        <dbReference type="ChEBI" id="CHEBI:456216"/>
        <dbReference type="EC" id="2.7.11.1"/>
    </reaction>
</comment>
<reference evidence="13" key="1">
    <citation type="submission" date="2021-02" db="EMBL/GenBank/DDBJ databases">
        <authorList>
            <person name="Nowell W R."/>
        </authorList>
    </citation>
    <scope>NUCLEOTIDE SEQUENCE</scope>
    <source>
        <strain evidence="13">Ploen Becks lab</strain>
    </source>
</reference>
<name>A0A813VQN4_9BILA</name>
<dbReference type="Gene3D" id="1.10.510.10">
    <property type="entry name" value="Transferase(Phosphotransferase) domain 1"/>
    <property type="match status" value="1"/>
</dbReference>
<organism evidence="13 14">
    <name type="scientific">Brachionus calyciflorus</name>
    <dbReference type="NCBI Taxonomy" id="104777"/>
    <lineage>
        <taxon>Eukaryota</taxon>
        <taxon>Metazoa</taxon>
        <taxon>Spiralia</taxon>
        <taxon>Gnathifera</taxon>
        <taxon>Rotifera</taxon>
        <taxon>Eurotatoria</taxon>
        <taxon>Monogononta</taxon>
        <taxon>Pseudotrocha</taxon>
        <taxon>Ploima</taxon>
        <taxon>Brachionidae</taxon>
        <taxon>Brachionus</taxon>
    </lineage>
</organism>
<sequence length="308" mass="35950">MNFESLKRQKKQETPVLKTRGDFDFIKEIGEGSFSTVHLVKEKKSGQHFAIKECSKYQIIKENKTKYIHLEKRILSEYLRDHPFFVKLYFTFQDQDSLYFGLSYCSNGDLLQLIQKNKQLSLEKSQFYTAEITLALEFMHGKKIIHRDLKPENILLDENFHIKLTDFGTARIIDDPLEKKDEESKPVRRKNSFVGTAQYVSPEILNGKAPHIGTDLWALGCIVYQMLTGKHLFTGNHEYDIFQKIVKLAFTFEDNFDQLAKDLIQKLVVIEPNQRLGAIEPDGYLQLKNHNFLKNINWQMLSETNPPI</sequence>
<dbReference type="FunFam" id="3.30.200.20:FF:000191">
    <property type="entry name" value="3-phosphoinositide-dependent protein kinase 2-like"/>
    <property type="match status" value="1"/>
</dbReference>
<evidence type="ECO:0000256" key="8">
    <source>
        <dbReference type="ARBA" id="ARBA00047899"/>
    </source>
</evidence>
<dbReference type="PROSITE" id="PS00108">
    <property type="entry name" value="PROTEIN_KINASE_ST"/>
    <property type="match status" value="1"/>
</dbReference>
<evidence type="ECO:0000256" key="5">
    <source>
        <dbReference type="ARBA" id="ARBA00022741"/>
    </source>
</evidence>
<comment type="catalytic activity">
    <reaction evidence="8">
        <text>L-threonyl-[protein] + ATP = O-phospho-L-threonyl-[protein] + ADP + H(+)</text>
        <dbReference type="Rhea" id="RHEA:46608"/>
        <dbReference type="Rhea" id="RHEA-COMP:11060"/>
        <dbReference type="Rhea" id="RHEA-COMP:11605"/>
        <dbReference type="ChEBI" id="CHEBI:15378"/>
        <dbReference type="ChEBI" id="CHEBI:30013"/>
        <dbReference type="ChEBI" id="CHEBI:30616"/>
        <dbReference type="ChEBI" id="CHEBI:61977"/>
        <dbReference type="ChEBI" id="CHEBI:456216"/>
        <dbReference type="EC" id="2.7.11.1"/>
    </reaction>
</comment>
<dbReference type="EMBL" id="CAJNOC010001211">
    <property type="protein sequence ID" value="CAF0845092.1"/>
    <property type="molecule type" value="Genomic_DNA"/>
</dbReference>
<dbReference type="OrthoDB" id="347657at2759"/>
<keyword evidence="6" id="KW-0418">Kinase</keyword>
<evidence type="ECO:0000256" key="1">
    <source>
        <dbReference type="ARBA" id="ARBA00010006"/>
    </source>
</evidence>
<proteinExistence type="inferred from homology"/>
<gene>
    <name evidence="13" type="ORF">OXX778_LOCUS8657</name>
</gene>
<dbReference type="Proteomes" id="UP000663879">
    <property type="component" value="Unassembled WGS sequence"/>
</dbReference>
<dbReference type="InterPro" id="IPR000719">
    <property type="entry name" value="Prot_kinase_dom"/>
</dbReference>
<evidence type="ECO:0000259" key="12">
    <source>
        <dbReference type="PROSITE" id="PS50011"/>
    </source>
</evidence>
<evidence type="ECO:0000313" key="14">
    <source>
        <dbReference type="Proteomes" id="UP000663879"/>
    </source>
</evidence>
<accession>A0A813VQN4</accession>
<keyword evidence="14" id="KW-1185">Reference proteome</keyword>
<evidence type="ECO:0000256" key="9">
    <source>
        <dbReference type="ARBA" id="ARBA00048679"/>
    </source>
</evidence>
<dbReference type="GO" id="GO:0005524">
    <property type="term" value="F:ATP binding"/>
    <property type="evidence" value="ECO:0007669"/>
    <property type="project" value="UniProtKB-UniRule"/>
</dbReference>
<evidence type="ECO:0000256" key="6">
    <source>
        <dbReference type="ARBA" id="ARBA00022777"/>
    </source>
</evidence>
<dbReference type="InterPro" id="IPR011009">
    <property type="entry name" value="Kinase-like_dom_sf"/>
</dbReference>
<comment type="similarity">
    <text evidence="1">Belongs to the protein kinase superfamily. AGC Ser/Thr protein kinase family. PDPK1 subfamily.</text>
</comment>
<dbReference type="PROSITE" id="PS00107">
    <property type="entry name" value="PROTEIN_KINASE_ATP"/>
    <property type="match status" value="1"/>
</dbReference>
<dbReference type="SUPFAM" id="SSF56112">
    <property type="entry name" value="Protein kinase-like (PK-like)"/>
    <property type="match status" value="1"/>
</dbReference>
<feature type="domain" description="Protein kinase" evidence="12">
    <location>
        <begin position="23"/>
        <end position="293"/>
    </location>
</feature>
<dbReference type="InterPro" id="IPR017441">
    <property type="entry name" value="Protein_kinase_ATP_BS"/>
</dbReference>
<comment type="caution">
    <text evidence="13">The sequence shown here is derived from an EMBL/GenBank/DDBJ whole genome shotgun (WGS) entry which is preliminary data.</text>
</comment>
<dbReference type="SMART" id="SM00220">
    <property type="entry name" value="S_TKc"/>
    <property type="match status" value="1"/>
</dbReference>
<dbReference type="PROSITE" id="PS50011">
    <property type="entry name" value="PROTEIN_KINASE_DOM"/>
    <property type="match status" value="1"/>
</dbReference>
<dbReference type="GO" id="GO:0004674">
    <property type="term" value="F:protein serine/threonine kinase activity"/>
    <property type="evidence" value="ECO:0007669"/>
    <property type="project" value="UniProtKB-KW"/>
</dbReference>